<keyword evidence="1 7" id="KW-0547">Nucleotide-binding</keyword>
<keyword evidence="3 7" id="KW-0347">Helicase</keyword>
<dbReference type="InterPro" id="IPR005580">
    <property type="entry name" value="DbpA/CsdA_RNA-bd_dom"/>
</dbReference>
<dbReference type="PROSITE" id="PS51192">
    <property type="entry name" value="HELICASE_ATP_BIND_1"/>
    <property type="match status" value="1"/>
</dbReference>
<name>A0AB38YHB1_9GAMM</name>
<keyword evidence="2 7" id="KW-0378">Hydrolase</keyword>
<evidence type="ECO:0000256" key="2">
    <source>
        <dbReference type="ARBA" id="ARBA00022801"/>
    </source>
</evidence>
<dbReference type="PROSITE" id="PS51194">
    <property type="entry name" value="HELICASE_CTER"/>
    <property type="match status" value="1"/>
</dbReference>
<dbReference type="EMBL" id="CP101717">
    <property type="protein sequence ID" value="WLD58773.1"/>
    <property type="molecule type" value="Genomic_DNA"/>
</dbReference>
<dbReference type="GO" id="GO:0003724">
    <property type="term" value="F:RNA helicase activity"/>
    <property type="evidence" value="ECO:0007669"/>
    <property type="project" value="UniProtKB-EC"/>
</dbReference>
<evidence type="ECO:0000259" key="9">
    <source>
        <dbReference type="PROSITE" id="PS51194"/>
    </source>
</evidence>
<dbReference type="GO" id="GO:0003676">
    <property type="term" value="F:nucleic acid binding"/>
    <property type="evidence" value="ECO:0007669"/>
    <property type="project" value="InterPro"/>
</dbReference>
<dbReference type="CDD" id="cd00268">
    <property type="entry name" value="DEADc"/>
    <property type="match status" value="1"/>
</dbReference>
<gene>
    <name evidence="11" type="primary">dbpA</name>
    <name evidence="11" type="ORF">NFC81_03005</name>
</gene>
<dbReference type="InterPro" id="IPR001650">
    <property type="entry name" value="Helicase_C-like"/>
</dbReference>
<dbReference type="RefSeq" id="WP_304996059.1">
    <property type="nucleotide sequence ID" value="NZ_CP101717.1"/>
</dbReference>
<accession>A0AB38YHB1</accession>
<dbReference type="InterPro" id="IPR000629">
    <property type="entry name" value="RNA-helicase_DEAD-box_CS"/>
</dbReference>
<dbReference type="InterPro" id="IPR014014">
    <property type="entry name" value="RNA_helicase_DEAD_Q_motif"/>
</dbReference>
<dbReference type="CDD" id="cd18787">
    <property type="entry name" value="SF2_C_DEAD"/>
    <property type="match status" value="1"/>
</dbReference>
<dbReference type="PROSITE" id="PS51195">
    <property type="entry name" value="Q_MOTIF"/>
    <property type="match status" value="1"/>
</dbReference>
<comment type="similarity">
    <text evidence="5 7">Belongs to the DEAD box helicase family.</text>
</comment>
<feature type="domain" description="Helicase ATP-binding" evidence="8">
    <location>
        <begin position="34"/>
        <end position="210"/>
    </location>
</feature>
<dbReference type="SMART" id="SM00487">
    <property type="entry name" value="DEXDc"/>
    <property type="match status" value="1"/>
</dbReference>
<dbReference type="GO" id="GO:0005524">
    <property type="term" value="F:ATP binding"/>
    <property type="evidence" value="ECO:0007669"/>
    <property type="project" value="UniProtKB-KW"/>
</dbReference>
<dbReference type="Pfam" id="PF00271">
    <property type="entry name" value="Helicase_C"/>
    <property type="match status" value="1"/>
</dbReference>
<dbReference type="Gene3D" id="3.30.70.330">
    <property type="match status" value="1"/>
</dbReference>
<keyword evidence="4 7" id="KW-0067">ATP-binding</keyword>
<dbReference type="Gene3D" id="3.40.50.300">
    <property type="entry name" value="P-loop containing nucleotide triphosphate hydrolases"/>
    <property type="match status" value="2"/>
</dbReference>
<dbReference type="Pfam" id="PF00270">
    <property type="entry name" value="DEAD"/>
    <property type="match status" value="1"/>
</dbReference>
<dbReference type="GO" id="GO:0016787">
    <property type="term" value="F:hydrolase activity"/>
    <property type="evidence" value="ECO:0007669"/>
    <property type="project" value="UniProtKB-KW"/>
</dbReference>
<evidence type="ECO:0000256" key="3">
    <source>
        <dbReference type="ARBA" id="ARBA00022806"/>
    </source>
</evidence>
<dbReference type="SUPFAM" id="SSF52540">
    <property type="entry name" value="P-loop containing nucleoside triphosphate hydrolases"/>
    <property type="match status" value="1"/>
</dbReference>
<feature type="domain" description="Helicase C-terminal" evidence="9">
    <location>
        <begin position="235"/>
        <end position="381"/>
    </location>
</feature>
<dbReference type="Pfam" id="PF03880">
    <property type="entry name" value="DbpA"/>
    <property type="match status" value="1"/>
</dbReference>
<dbReference type="AlphaFoldDB" id="A0AB38YHB1"/>
<dbReference type="PROSITE" id="PS00039">
    <property type="entry name" value="DEAD_ATP_HELICASE"/>
    <property type="match status" value="1"/>
</dbReference>
<dbReference type="InterPro" id="IPR044742">
    <property type="entry name" value="DEAD/DEAH_RhlB"/>
</dbReference>
<evidence type="ECO:0000256" key="5">
    <source>
        <dbReference type="ARBA" id="ARBA00038437"/>
    </source>
</evidence>
<evidence type="ECO:0000256" key="4">
    <source>
        <dbReference type="ARBA" id="ARBA00022840"/>
    </source>
</evidence>
<evidence type="ECO:0000259" key="10">
    <source>
        <dbReference type="PROSITE" id="PS51195"/>
    </source>
</evidence>
<evidence type="ECO:0000259" key="8">
    <source>
        <dbReference type="PROSITE" id="PS51192"/>
    </source>
</evidence>
<dbReference type="EC" id="3.6.4.13" evidence="11"/>
<feature type="domain" description="DEAD-box RNA helicase Q" evidence="10">
    <location>
        <begin position="3"/>
        <end position="31"/>
    </location>
</feature>
<dbReference type="InterPro" id="IPR014001">
    <property type="entry name" value="Helicase_ATP-bd"/>
</dbReference>
<dbReference type="NCBIfam" id="NF008744">
    <property type="entry name" value="PRK11776.1"/>
    <property type="match status" value="1"/>
</dbReference>
<dbReference type="SMART" id="SM00490">
    <property type="entry name" value="HELICc"/>
    <property type="match status" value="1"/>
</dbReference>
<dbReference type="InterPro" id="IPR012677">
    <property type="entry name" value="Nucleotide-bd_a/b_plait_sf"/>
</dbReference>
<feature type="short sequence motif" description="Q motif" evidence="6">
    <location>
        <begin position="3"/>
        <end position="31"/>
    </location>
</feature>
<dbReference type="PANTHER" id="PTHR47959">
    <property type="entry name" value="ATP-DEPENDENT RNA HELICASE RHLE-RELATED"/>
    <property type="match status" value="1"/>
</dbReference>
<reference evidence="11" key="1">
    <citation type="submission" date="2022-07" db="EMBL/GenBank/DDBJ databases">
        <title>Complete genome sequence of Salinispirillum sp. LH10-3-1 capable of multiple carbohydrate inversion isolated from a soda lake.</title>
        <authorList>
            <person name="Liu J."/>
            <person name="Zhai Y."/>
            <person name="Zhang H."/>
            <person name="Yang H."/>
            <person name="Qu J."/>
            <person name="Li J."/>
        </authorList>
    </citation>
    <scope>NUCLEOTIDE SEQUENCE</scope>
    <source>
        <strain evidence="11">LH 10-3-1</strain>
    </source>
</reference>
<protein>
    <submittedName>
        <fullName evidence="11">ATP-dependent RNA helicase DbpA</fullName>
        <ecNumber evidence="11">3.6.4.13</ecNumber>
    </submittedName>
</protein>
<evidence type="ECO:0000313" key="11">
    <source>
        <dbReference type="EMBL" id="WLD58773.1"/>
    </source>
</evidence>
<dbReference type="InterPro" id="IPR027417">
    <property type="entry name" value="P-loop_NTPase"/>
</dbReference>
<organism evidence="11">
    <name type="scientific">Salinispirillum sp. LH 10-3-1</name>
    <dbReference type="NCBI Taxonomy" id="2952525"/>
    <lineage>
        <taxon>Bacteria</taxon>
        <taxon>Pseudomonadati</taxon>
        <taxon>Pseudomonadota</taxon>
        <taxon>Gammaproteobacteria</taxon>
        <taxon>Oceanospirillales</taxon>
        <taxon>Saccharospirillaceae</taxon>
        <taxon>Salinispirillum</taxon>
    </lineage>
</organism>
<evidence type="ECO:0000256" key="7">
    <source>
        <dbReference type="RuleBase" id="RU000492"/>
    </source>
</evidence>
<dbReference type="InterPro" id="IPR050079">
    <property type="entry name" value="DEAD_box_RNA_helicase"/>
</dbReference>
<dbReference type="InterPro" id="IPR011545">
    <property type="entry name" value="DEAD/DEAH_box_helicase_dom"/>
</dbReference>
<evidence type="ECO:0000256" key="6">
    <source>
        <dbReference type="PROSITE-ProRule" id="PRU00552"/>
    </source>
</evidence>
<dbReference type="PANTHER" id="PTHR47959:SF1">
    <property type="entry name" value="ATP-DEPENDENT RNA HELICASE DBPA"/>
    <property type="match status" value="1"/>
</dbReference>
<evidence type="ECO:0000256" key="1">
    <source>
        <dbReference type="ARBA" id="ARBA00022741"/>
    </source>
</evidence>
<dbReference type="GO" id="GO:0005829">
    <property type="term" value="C:cytosol"/>
    <property type="evidence" value="ECO:0007669"/>
    <property type="project" value="TreeGrafter"/>
</dbReference>
<sequence>MPSHFRDFSLPAELVQVLDDLGFTQPTAIQSAAIPVALAGQDVKAKAPTGSGKTTAFGVPLVSLLTADLKRGQQREVQALVMCPTRELAEQVAGVLRQLARWQPNSKVLTLCGGAPVGPQLGSLEHGADIVVGTPGRLLMHLRKGSLDIKGVKTLVLDEADRMLDMGFMDDIRTVRKALPAKHQTLLFSATYVPEIEQFCQEVLRNPAEVAVAMAESPTDIEEIWLLAGRDLPVGLIQALQRWPREQAIVFCNTKAECGEVVQALRDEGYSAAAIQGDMMQRDREKVLASFAHGSLQLLIATDVAARGLDIPALPLVINYDLPRDTTAYTHRIGRTGRAGATGLAVSILPTADSRRAQVIMEERPQAPELVPMDTSIRAVRPEKPEFITLELDQGKKAKLRPGDILGALTGTAGLSGDHIGKITLFPMYSLVAVQRSQARKAEDALKTHGVKKMKVKVRPLRLP</sequence>
<proteinExistence type="inferred from homology"/>